<comment type="similarity">
    <text evidence="1">Belongs to the AHA1 family.</text>
</comment>
<evidence type="ECO:0000313" key="3">
    <source>
        <dbReference type="EMBL" id="MDQ0685355.1"/>
    </source>
</evidence>
<name>A0ABU0Q3V7_STRAH</name>
<evidence type="ECO:0000256" key="1">
    <source>
        <dbReference type="ARBA" id="ARBA00006817"/>
    </source>
</evidence>
<gene>
    <name evidence="3" type="ORF">QFZ56_004318</name>
</gene>
<dbReference type="Gene3D" id="3.30.530.20">
    <property type="match status" value="1"/>
</dbReference>
<dbReference type="InterPro" id="IPR007138">
    <property type="entry name" value="ABM_dom"/>
</dbReference>
<proteinExistence type="inferred from homology"/>
<dbReference type="RefSeq" id="WP_307045006.1">
    <property type="nucleotide sequence ID" value="NZ_JAUSYA010000001.1"/>
</dbReference>
<sequence length="265" mass="29104">MTEAQKVPDVRKTVTVDVPADRAFAIFAERPLEWFPERHVFVEDRVSLTIEPFEGGRYYEVGADGTEIAWGTVVEWNPSKRIVLTWRVGPHWQPIFDDEKASFIEVDFEPAGPGRTTVALTHSGLHRHGEIAPQIHAALDGPSPGDTLARYEQVVARVSAAAKAVPVTLVNRFQLTGTAEEFEQVFAATSAFFAAQPGFIEHTLHRRLGDPASYVNIARWADNASLRAAVAQPEFQPHSAALRALAVSSPELFEARLRVTAADAG</sequence>
<feature type="domain" description="ABM" evidence="2">
    <location>
        <begin position="167"/>
        <end position="257"/>
    </location>
</feature>
<comment type="caution">
    <text evidence="3">The sequence shown here is derived from an EMBL/GenBank/DDBJ whole genome shotgun (WGS) entry which is preliminary data.</text>
</comment>
<dbReference type="SUPFAM" id="SSF55961">
    <property type="entry name" value="Bet v1-like"/>
    <property type="match status" value="1"/>
</dbReference>
<protein>
    <submittedName>
        <fullName evidence="3">Uncharacterized protein YndB with AHSA1/START domain/heme-degrading monooxygenase HmoA</fullName>
    </submittedName>
</protein>
<evidence type="ECO:0000259" key="2">
    <source>
        <dbReference type="PROSITE" id="PS51725"/>
    </source>
</evidence>
<dbReference type="Proteomes" id="UP001243364">
    <property type="component" value="Unassembled WGS sequence"/>
</dbReference>
<keyword evidence="4" id="KW-1185">Reference proteome</keyword>
<dbReference type="Pfam" id="PF08327">
    <property type="entry name" value="AHSA1"/>
    <property type="match status" value="1"/>
</dbReference>
<keyword evidence="3" id="KW-0560">Oxidoreductase</keyword>
<reference evidence="3 4" key="1">
    <citation type="submission" date="2023-07" db="EMBL/GenBank/DDBJ databases">
        <title>Comparative genomics of wheat-associated soil bacteria to identify genetic determinants of phenazine resistance.</title>
        <authorList>
            <person name="Mouncey N."/>
        </authorList>
    </citation>
    <scope>NUCLEOTIDE SEQUENCE [LARGE SCALE GENOMIC DNA]</scope>
    <source>
        <strain evidence="3 4">W4I19-2</strain>
    </source>
</reference>
<dbReference type="EMBL" id="JAUSYA010000001">
    <property type="protein sequence ID" value="MDQ0685355.1"/>
    <property type="molecule type" value="Genomic_DNA"/>
</dbReference>
<dbReference type="PROSITE" id="PS51725">
    <property type="entry name" value="ABM"/>
    <property type="match status" value="1"/>
</dbReference>
<dbReference type="SUPFAM" id="SSF54909">
    <property type="entry name" value="Dimeric alpha+beta barrel"/>
    <property type="match status" value="1"/>
</dbReference>
<dbReference type="InterPro" id="IPR011008">
    <property type="entry name" value="Dimeric_a/b-barrel"/>
</dbReference>
<dbReference type="GO" id="GO:0004497">
    <property type="term" value="F:monooxygenase activity"/>
    <property type="evidence" value="ECO:0007669"/>
    <property type="project" value="UniProtKB-KW"/>
</dbReference>
<organism evidence="3 4">
    <name type="scientific">Streptomyces achromogenes</name>
    <dbReference type="NCBI Taxonomy" id="67255"/>
    <lineage>
        <taxon>Bacteria</taxon>
        <taxon>Bacillati</taxon>
        <taxon>Actinomycetota</taxon>
        <taxon>Actinomycetes</taxon>
        <taxon>Kitasatosporales</taxon>
        <taxon>Streptomycetaceae</taxon>
        <taxon>Streptomyces</taxon>
    </lineage>
</organism>
<accession>A0ABU0Q3V7</accession>
<evidence type="ECO:0000313" key="4">
    <source>
        <dbReference type="Proteomes" id="UP001243364"/>
    </source>
</evidence>
<keyword evidence="3" id="KW-0503">Monooxygenase</keyword>
<dbReference type="InterPro" id="IPR013538">
    <property type="entry name" value="ASHA1/2-like_C"/>
</dbReference>
<dbReference type="InterPro" id="IPR023393">
    <property type="entry name" value="START-like_dom_sf"/>
</dbReference>
<dbReference type="Gene3D" id="3.30.70.100">
    <property type="match status" value="1"/>
</dbReference>
<dbReference type="Pfam" id="PF03992">
    <property type="entry name" value="ABM"/>
    <property type="match status" value="1"/>
</dbReference>